<dbReference type="Proteomes" id="UP000539953">
    <property type="component" value="Unassembled WGS sequence"/>
</dbReference>
<proteinExistence type="predicted"/>
<organism evidence="2 3">
    <name type="scientific">Catenisphaera adipataccumulans</name>
    <dbReference type="NCBI Taxonomy" id="700500"/>
    <lineage>
        <taxon>Bacteria</taxon>
        <taxon>Bacillati</taxon>
        <taxon>Bacillota</taxon>
        <taxon>Erysipelotrichia</taxon>
        <taxon>Erysipelotrichales</taxon>
        <taxon>Erysipelotrichaceae</taxon>
        <taxon>Catenisphaera</taxon>
    </lineage>
</organism>
<evidence type="ECO:0000313" key="3">
    <source>
        <dbReference type="Proteomes" id="UP000539953"/>
    </source>
</evidence>
<dbReference type="PANTHER" id="PTHR43265:SF1">
    <property type="entry name" value="ESTERASE ESTD"/>
    <property type="match status" value="1"/>
</dbReference>
<evidence type="ECO:0000259" key="1">
    <source>
        <dbReference type="Pfam" id="PF02129"/>
    </source>
</evidence>
<dbReference type="AlphaFoldDB" id="A0A7W8CZW4"/>
<dbReference type="InterPro" id="IPR000383">
    <property type="entry name" value="Xaa-Pro-like_dom"/>
</dbReference>
<comment type="caution">
    <text evidence="2">The sequence shown here is derived from an EMBL/GenBank/DDBJ whole genome shotgun (WGS) entry which is preliminary data.</text>
</comment>
<feature type="domain" description="Xaa-Pro dipeptidyl-peptidase-like" evidence="1">
    <location>
        <begin position="10"/>
        <end position="152"/>
    </location>
</feature>
<dbReference type="RefSeq" id="WP_183328699.1">
    <property type="nucleotide sequence ID" value="NZ_JACHHK010000005.1"/>
</dbReference>
<dbReference type="Gene3D" id="3.40.50.1820">
    <property type="entry name" value="alpha/beta hydrolase"/>
    <property type="match status" value="1"/>
</dbReference>
<dbReference type="InterPro" id="IPR053145">
    <property type="entry name" value="AB_hydrolase_Est10"/>
</dbReference>
<gene>
    <name evidence="2" type="ORF">HNQ47_001429</name>
</gene>
<accession>A0A7W8CZW4</accession>
<protein>
    <recommendedName>
        <fullName evidence="1">Xaa-Pro dipeptidyl-peptidase-like domain-containing protein</fullName>
    </recommendedName>
</protein>
<sequence length="257" mass="28422">MEQYVECTHDGRTLRGMMHVPSHTGKVPMVILLHGFQDDRNEINFVHTELSRRLCDAGIASVRFDLYGSGESDGCFSDITVSGEIADAEAILAYVRSLDLVDPDRIAFHGTSLGGCVAAMTAGRHHQEIRALSTWCAATDLITNLQEHQTLCGLDVSDIETKGYADVEGLRFSVDFYHDALQLDPYGDAAKFDKHVNLVHGDQDATASCENSKKLKEIYGTRANLLIVKGAGHRFLSMPFREARERSALEFLKSELC</sequence>
<dbReference type="GO" id="GO:0052689">
    <property type="term" value="F:carboxylic ester hydrolase activity"/>
    <property type="evidence" value="ECO:0007669"/>
    <property type="project" value="TreeGrafter"/>
</dbReference>
<dbReference type="Pfam" id="PF02129">
    <property type="entry name" value="Peptidase_S15"/>
    <property type="match status" value="1"/>
</dbReference>
<dbReference type="InterPro" id="IPR029058">
    <property type="entry name" value="AB_hydrolase_fold"/>
</dbReference>
<reference evidence="2 3" key="1">
    <citation type="submission" date="2020-08" db="EMBL/GenBank/DDBJ databases">
        <title>Genomic Encyclopedia of Type Strains, Phase IV (KMG-IV): sequencing the most valuable type-strain genomes for metagenomic binning, comparative biology and taxonomic classification.</title>
        <authorList>
            <person name="Goeker M."/>
        </authorList>
    </citation>
    <scope>NUCLEOTIDE SEQUENCE [LARGE SCALE GENOMIC DNA]</scope>
    <source>
        <strain evidence="2 3">DSM 25799</strain>
    </source>
</reference>
<dbReference type="SUPFAM" id="SSF53474">
    <property type="entry name" value="alpha/beta-Hydrolases"/>
    <property type="match status" value="1"/>
</dbReference>
<keyword evidence="3" id="KW-1185">Reference proteome</keyword>
<name>A0A7W8CZW4_9FIRM</name>
<evidence type="ECO:0000313" key="2">
    <source>
        <dbReference type="EMBL" id="MBB5183407.1"/>
    </source>
</evidence>
<dbReference type="EMBL" id="JACHHK010000005">
    <property type="protein sequence ID" value="MBB5183407.1"/>
    <property type="molecule type" value="Genomic_DNA"/>
</dbReference>
<dbReference type="PANTHER" id="PTHR43265">
    <property type="entry name" value="ESTERASE ESTD"/>
    <property type="match status" value="1"/>
</dbReference>